<proteinExistence type="predicted"/>
<keyword evidence="2" id="KW-0812">Transmembrane</keyword>
<feature type="transmembrane region" description="Helical" evidence="2">
    <location>
        <begin position="311"/>
        <end position="328"/>
    </location>
</feature>
<feature type="transmembrane region" description="Helical" evidence="2">
    <location>
        <begin position="73"/>
        <end position="96"/>
    </location>
</feature>
<feature type="transmembrane region" description="Helical" evidence="2">
    <location>
        <begin position="357"/>
        <end position="385"/>
    </location>
</feature>
<accession>A0A812SNC4</accession>
<keyword evidence="2" id="KW-1133">Transmembrane helix</keyword>
<keyword evidence="2" id="KW-0472">Membrane</keyword>
<name>A0A812SNC4_9DINO</name>
<evidence type="ECO:0000313" key="4">
    <source>
        <dbReference type="Proteomes" id="UP000604046"/>
    </source>
</evidence>
<feature type="region of interest" description="Disordered" evidence="1">
    <location>
        <begin position="1"/>
        <end position="26"/>
    </location>
</feature>
<reference evidence="3" key="1">
    <citation type="submission" date="2021-02" db="EMBL/GenBank/DDBJ databases">
        <authorList>
            <person name="Dougan E. K."/>
            <person name="Rhodes N."/>
            <person name="Thang M."/>
            <person name="Chan C."/>
        </authorList>
    </citation>
    <scope>NUCLEOTIDE SEQUENCE</scope>
</reference>
<feature type="transmembrane region" description="Helical" evidence="2">
    <location>
        <begin position="564"/>
        <end position="581"/>
    </location>
</feature>
<comment type="caution">
    <text evidence="3">The sequence shown here is derived from an EMBL/GenBank/DDBJ whole genome shotgun (WGS) entry which is preliminary data.</text>
</comment>
<dbReference type="AlphaFoldDB" id="A0A812SNC4"/>
<dbReference type="OrthoDB" id="419520at2759"/>
<evidence type="ECO:0000256" key="2">
    <source>
        <dbReference type="SAM" id="Phobius"/>
    </source>
</evidence>
<dbReference type="EMBL" id="CAJNDS010002462">
    <property type="protein sequence ID" value="CAE7486702.1"/>
    <property type="molecule type" value="Genomic_DNA"/>
</dbReference>
<organism evidence="3 4">
    <name type="scientific">Symbiodinium natans</name>
    <dbReference type="NCBI Taxonomy" id="878477"/>
    <lineage>
        <taxon>Eukaryota</taxon>
        <taxon>Sar</taxon>
        <taxon>Alveolata</taxon>
        <taxon>Dinophyceae</taxon>
        <taxon>Suessiales</taxon>
        <taxon>Symbiodiniaceae</taxon>
        <taxon>Symbiodinium</taxon>
    </lineage>
</organism>
<feature type="transmembrane region" description="Helical" evidence="2">
    <location>
        <begin position="476"/>
        <end position="494"/>
    </location>
</feature>
<feature type="transmembrane region" description="Helical" evidence="2">
    <location>
        <begin position="108"/>
        <end position="139"/>
    </location>
</feature>
<feature type="transmembrane region" description="Helical" evidence="2">
    <location>
        <begin position="449"/>
        <end position="470"/>
    </location>
</feature>
<evidence type="ECO:0000256" key="1">
    <source>
        <dbReference type="SAM" id="MobiDB-lite"/>
    </source>
</evidence>
<gene>
    <name evidence="3" type="ORF">SNAT2548_LOCUS27299</name>
</gene>
<sequence length="590" mass="65342">MDSMDSMGLLNRSEASSSCPHDLEEKTSNGYRLTPFCDHDGDHSSDMSDDSTFRVDEDGLPHVLMHQNTAECFHAWVFVQQLLLHIFIPFSIPFFLIMGEEKTLANTLIWPCPCGAVAIFWNLIPTIVYANVVLFALYYESFVENDIGVAEVVLVPCLAMITHRSMIALKYSGLSPEEYELWQNAPKRIAAKWTGQMQLISTWLPVPDDILLMEMEKGSHFQGADLHQIFFEQDVQDVSSWRSWQVWDEMLTGHCTNSELRSSSLCPRLTRALSREVSVNFSPGIRRVSAHQVLHILYRRAADEIREQQKFIVAGVFALFPALFPIAWRCVKCYGELGDEAHVEDVLGAGFGKQSHVVSYCVVQAALMAYAHGSVSSVFAVIGILHYRRMQMVMESVRQLTRRLPCLYPNLPQVQLAGPTAEANVRAVVACFETVLRLGSRYQSRVDSYIGTLALASALGLGFVLVGVIVGAHSQLNAGICVCLVVICGVTAAVNRMILWGRLANENFGKLSVNLCRARWHNSVTGAPDSEAADQVMSLAMEKLALLAETEPVTVAALIPTADLGYSVVSVVGTFVLYILGKLLHVELPL</sequence>
<evidence type="ECO:0000313" key="3">
    <source>
        <dbReference type="EMBL" id="CAE7486702.1"/>
    </source>
</evidence>
<keyword evidence="4" id="KW-1185">Reference proteome</keyword>
<protein>
    <submittedName>
        <fullName evidence="3">Uncharacterized protein</fullName>
    </submittedName>
</protein>
<dbReference type="Proteomes" id="UP000604046">
    <property type="component" value="Unassembled WGS sequence"/>
</dbReference>